<evidence type="ECO:0000313" key="4">
    <source>
        <dbReference type="Proteomes" id="UP001633002"/>
    </source>
</evidence>
<keyword evidence="1" id="KW-0175">Coiled coil</keyword>
<organism evidence="3 4">
    <name type="scientific">Riccia sorocarpa</name>
    <dbReference type="NCBI Taxonomy" id="122646"/>
    <lineage>
        <taxon>Eukaryota</taxon>
        <taxon>Viridiplantae</taxon>
        <taxon>Streptophyta</taxon>
        <taxon>Embryophyta</taxon>
        <taxon>Marchantiophyta</taxon>
        <taxon>Marchantiopsida</taxon>
        <taxon>Marchantiidae</taxon>
        <taxon>Marchantiales</taxon>
        <taxon>Ricciaceae</taxon>
        <taxon>Riccia</taxon>
    </lineage>
</organism>
<feature type="compositionally biased region" description="Basic and acidic residues" evidence="2">
    <location>
        <begin position="316"/>
        <end position="327"/>
    </location>
</feature>
<evidence type="ECO:0000256" key="2">
    <source>
        <dbReference type="SAM" id="MobiDB-lite"/>
    </source>
</evidence>
<keyword evidence="4" id="KW-1185">Reference proteome</keyword>
<comment type="caution">
    <text evidence="3">The sequence shown here is derived from an EMBL/GenBank/DDBJ whole genome shotgun (WGS) entry which is preliminary data.</text>
</comment>
<feature type="coiled-coil region" evidence="1">
    <location>
        <begin position="95"/>
        <end position="129"/>
    </location>
</feature>
<dbReference type="Proteomes" id="UP001633002">
    <property type="component" value="Unassembled WGS sequence"/>
</dbReference>
<reference evidence="3 4" key="1">
    <citation type="submission" date="2024-09" db="EMBL/GenBank/DDBJ databases">
        <title>Chromosome-scale assembly of Riccia sorocarpa.</title>
        <authorList>
            <person name="Paukszto L."/>
        </authorList>
    </citation>
    <scope>NUCLEOTIDE SEQUENCE [LARGE SCALE GENOMIC DNA]</scope>
    <source>
        <strain evidence="3">LP-2024</strain>
        <tissue evidence="3">Aerial parts of the thallus</tissue>
    </source>
</reference>
<accession>A0ABD3HEY8</accession>
<evidence type="ECO:0000256" key="1">
    <source>
        <dbReference type="SAM" id="Coils"/>
    </source>
</evidence>
<feature type="region of interest" description="Disordered" evidence="2">
    <location>
        <begin position="287"/>
        <end position="327"/>
    </location>
</feature>
<sequence length="344" mass="39620">MADSLKMRYICRLMDGEESDWSNLLRISSGKDYEGRLMATRLGGGRLKRLLQQNFGGGVPYDTRIVHSVVKKAGISMLMHMSDGLGWANLHSMVEAKQIRLAENQKEELQLLQRQLTRLKIGAQKLQQSKSWIWEGTQQVWKGWHQKTNFWRRILGRAEKTDDMKGEYTLTWAQRQIWRDLHRLTEISNTDIRIKANFLATLDEGLTRKGDRGELLHIIVEVTKSVRENRNKHIFLQRRQHTPLTLILANAKRELEASLRITFAQERWDKGIRAIQEIQKLIEVTSRWSSRDEGSSTPAPTATHRVNLESSARGTRPPEEGEHIEDRNLSSNVLPALSMLSLTG</sequence>
<name>A0ABD3HEY8_9MARC</name>
<dbReference type="AlphaFoldDB" id="A0ABD3HEY8"/>
<gene>
    <name evidence="3" type="ORF">R1sor_016277</name>
</gene>
<protein>
    <submittedName>
        <fullName evidence="3">Uncharacterized protein</fullName>
    </submittedName>
</protein>
<proteinExistence type="predicted"/>
<dbReference type="EMBL" id="JBJQOH010000004">
    <property type="protein sequence ID" value="KAL3689968.1"/>
    <property type="molecule type" value="Genomic_DNA"/>
</dbReference>
<evidence type="ECO:0000313" key="3">
    <source>
        <dbReference type="EMBL" id="KAL3689968.1"/>
    </source>
</evidence>